<evidence type="ECO:0008006" key="3">
    <source>
        <dbReference type="Google" id="ProtNLM"/>
    </source>
</evidence>
<reference evidence="1 2" key="1">
    <citation type="submission" date="2019-03" db="EMBL/GenBank/DDBJ databases">
        <title>Genomic Encyclopedia of Archaeal and Bacterial Type Strains, Phase II (KMG-II): from individual species to whole genera.</title>
        <authorList>
            <person name="Goeker M."/>
        </authorList>
    </citation>
    <scope>NUCLEOTIDE SEQUENCE [LARGE SCALE GENOMIC DNA]</scope>
    <source>
        <strain evidence="1 2">DSM 22554</strain>
    </source>
</reference>
<dbReference type="EMBL" id="SMGO01000002">
    <property type="protein sequence ID" value="TCK82930.1"/>
    <property type="molecule type" value="Genomic_DNA"/>
</dbReference>
<comment type="caution">
    <text evidence="1">The sequence shown here is derived from an EMBL/GenBank/DDBJ whole genome shotgun (WGS) entry which is preliminary data.</text>
</comment>
<sequence length="170" mass="17997">MLENLENLIRENAQGAIINNNAIPNEKNEAVIHAASTSIVDVLKQKLASGDINGLINSFKQEGANAGTTSEVSNTFTNKLQDLGINMDTAKSLASSFIPAILAQFTKKTNDPNDSSFDFQDIVSSISGADGKFQLSDLTDLFNKGGADSGGADEQTNNQGSIVDKLKGLF</sequence>
<evidence type="ECO:0000313" key="2">
    <source>
        <dbReference type="Proteomes" id="UP000294616"/>
    </source>
</evidence>
<evidence type="ECO:0000313" key="1">
    <source>
        <dbReference type="EMBL" id="TCK82930.1"/>
    </source>
</evidence>
<accession>A0A4R1LWM5</accession>
<organism evidence="1 2">
    <name type="scientific">Albibacterium bauzanense</name>
    <dbReference type="NCBI Taxonomy" id="653929"/>
    <lineage>
        <taxon>Bacteria</taxon>
        <taxon>Pseudomonadati</taxon>
        <taxon>Bacteroidota</taxon>
        <taxon>Sphingobacteriia</taxon>
        <taxon>Sphingobacteriales</taxon>
        <taxon>Sphingobacteriaceae</taxon>
        <taxon>Albibacterium</taxon>
    </lineage>
</organism>
<dbReference type="OrthoDB" id="982085at2"/>
<keyword evidence="2" id="KW-1185">Reference proteome</keyword>
<dbReference type="AlphaFoldDB" id="A0A4R1LWM5"/>
<proteinExistence type="predicted"/>
<dbReference type="RefSeq" id="WP_132223221.1">
    <property type="nucleotide sequence ID" value="NZ_SMGO01000002.1"/>
</dbReference>
<dbReference type="Proteomes" id="UP000294616">
    <property type="component" value="Unassembled WGS sequence"/>
</dbReference>
<protein>
    <recommendedName>
        <fullName evidence="3">DUF937 domain-containing protein</fullName>
    </recommendedName>
</protein>
<name>A0A4R1LWM5_9SPHI</name>
<gene>
    <name evidence="1" type="ORF">C8N28_1517</name>
</gene>